<feature type="region of interest" description="Disordered" evidence="1">
    <location>
        <begin position="246"/>
        <end position="272"/>
    </location>
</feature>
<feature type="region of interest" description="Disordered" evidence="1">
    <location>
        <begin position="67"/>
        <end position="106"/>
    </location>
</feature>
<comment type="caution">
    <text evidence="3">The sequence shown here is derived from an EMBL/GenBank/DDBJ whole genome shotgun (WGS) entry which is preliminary data.</text>
</comment>
<sequence>MDEDDIKDVLRRALPDELPPGELDRSRLLRDGRRLRRRRRAVGLGGTGAAAVAAVAVAVGVAATQTGPDAHRSVPAGPRASVRATPSRTDTALPSPSKQQRLETDQQRVVRLTSAVKSVLGKLVPGASYSVRSYPAPTDEYPPLQLIQRQHTWYEGKALLTTAAGSGSVDIGIMPADGTDAAQVAGCGTPDEPPRYRKGTFACTTRYYNGLAVSVRTERNPNGARIVRVATRLDAATVVSVEVSNIDPNDAPAERLPPAPDPMAAEPVVSDDQAVAVATDPSLTLG</sequence>
<reference evidence="4" key="1">
    <citation type="journal article" date="2021" name="Int. J. Syst. Evol. Microbiol.">
        <title>Actinocatenispora comari sp. nov., an endophytic actinomycete isolated from aerial parts of Comarum salesowianum.</title>
        <authorList>
            <person name="Oyunbileg N."/>
            <person name="Iizaka Y."/>
            <person name="Hamada M."/>
            <person name="Davaapurev B.O."/>
            <person name="Fukumoto A."/>
            <person name="Tsetseg B."/>
            <person name="Kato F."/>
            <person name="Tamura T."/>
            <person name="Batkhuu J."/>
            <person name="Anzai Y."/>
        </authorList>
    </citation>
    <scope>NUCLEOTIDE SEQUENCE [LARGE SCALE GENOMIC DNA]</scope>
    <source>
        <strain evidence="4">NUM-2625</strain>
    </source>
</reference>
<keyword evidence="2" id="KW-0472">Membrane</keyword>
<feature type="region of interest" description="Disordered" evidence="1">
    <location>
        <begin position="1"/>
        <end position="25"/>
    </location>
</feature>
<evidence type="ECO:0000313" key="4">
    <source>
        <dbReference type="Proteomes" id="UP000614996"/>
    </source>
</evidence>
<protein>
    <submittedName>
        <fullName evidence="3">Uncharacterized protein</fullName>
    </submittedName>
</protein>
<organism evidence="3 4">
    <name type="scientific">Actinocatenispora comari</name>
    <dbReference type="NCBI Taxonomy" id="2807577"/>
    <lineage>
        <taxon>Bacteria</taxon>
        <taxon>Bacillati</taxon>
        <taxon>Actinomycetota</taxon>
        <taxon>Actinomycetes</taxon>
        <taxon>Micromonosporales</taxon>
        <taxon>Micromonosporaceae</taxon>
        <taxon>Actinocatenispora</taxon>
    </lineage>
</organism>
<dbReference type="RefSeq" id="WP_207127415.1">
    <property type="nucleotide sequence ID" value="NZ_BOPO01000107.1"/>
</dbReference>
<name>A0A8J4AFM2_9ACTN</name>
<keyword evidence="2" id="KW-0812">Transmembrane</keyword>
<dbReference type="EMBL" id="BOPO01000107">
    <property type="protein sequence ID" value="GIL29749.1"/>
    <property type="molecule type" value="Genomic_DNA"/>
</dbReference>
<dbReference type="Proteomes" id="UP000614996">
    <property type="component" value="Unassembled WGS sequence"/>
</dbReference>
<keyword evidence="2" id="KW-1133">Transmembrane helix</keyword>
<proteinExistence type="predicted"/>
<evidence type="ECO:0000256" key="2">
    <source>
        <dbReference type="SAM" id="Phobius"/>
    </source>
</evidence>
<dbReference type="AlphaFoldDB" id="A0A8J4AFM2"/>
<keyword evidence="4" id="KW-1185">Reference proteome</keyword>
<feature type="compositionally biased region" description="Polar residues" evidence="1">
    <location>
        <begin position="84"/>
        <end position="99"/>
    </location>
</feature>
<accession>A0A8J4AFM2</accession>
<feature type="transmembrane region" description="Helical" evidence="2">
    <location>
        <begin position="41"/>
        <end position="63"/>
    </location>
</feature>
<evidence type="ECO:0000313" key="3">
    <source>
        <dbReference type="EMBL" id="GIL29749.1"/>
    </source>
</evidence>
<gene>
    <name evidence="3" type="ORF">NUM_50030</name>
</gene>
<evidence type="ECO:0000256" key="1">
    <source>
        <dbReference type="SAM" id="MobiDB-lite"/>
    </source>
</evidence>